<dbReference type="InterPro" id="IPR013791">
    <property type="entry name" value="RNA3'-term_phos_cycl_insert"/>
</dbReference>
<reference evidence="9 10" key="1">
    <citation type="journal article" date="2019" name="Int. J. Syst. Evol. Microbiol.">
        <title>The Global Catalogue of Microorganisms (GCM) 10K type strain sequencing project: providing services to taxonomists for standard genome sequencing and annotation.</title>
        <authorList>
            <consortium name="The Broad Institute Genomics Platform"/>
            <consortium name="The Broad Institute Genome Sequencing Center for Infectious Disease"/>
            <person name="Wu L."/>
            <person name="Ma J."/>
        </authorList>
    </citation>
    <scope>NUCLEOTIDE SEQUENCE [LARGE SCALE GENOMIC DNA]</scope>
    <source>
        <strain evidence="9 10">PSRA2</strain>
    </source>
</reference>
<comment type="caution">
    <text evidence="9">The sequence shown here is derived from an EMBL/GenBank/DDBJ whole genome shotgun (WGS) entry which is preliminary data.</text>
</comment>
<dbReference type="GO" id="GO:0005737">
    <property type="term" value="C:cytoplasm"/>
    <property type="evidence" value="ECO:0007669"/>
    <property type="project" value="UniProtKB-SubCell"/>
</dbReference>
<feature type="binding site" evidence="5">
    <location>
        <position position="103"/>
    </location>
    <ligand>
        <name>ATP</name>
        <dbReference type="ChEBI" id="CHEBI:30616"/>
    </ligand>
</feature>
<feature type="domain" description="RNA 3'-terminal phosphate cyclase insert" evidence="8">
    <location>
        <begin position="182"/>
        <end position="275"/>
    </location>
</feature>
<organism evidence="9 10">
    <name type="scientific">Halomarina ordinaria</name>
    <dbReference type="NCBI Taxonomy" id="3033939"/>
    <lineage>
        <taxon>Archaea</taxon>
        <taxon>Methanobacteriati</taxon>
        <taxon>Methanobacteriota</taxon>
        <taxon>Stenosarchaea group</taxon>
        <taxon>Halobacteria</taxon>
        <taxon>Halobacteriales</taxon>
        <taxon>Natronomonadaceae</taxon>
        <taxon>Halomarina</taxon>
    </lineage>
</organism>
<dbReference type="Pfam" id="PF01137">
    <property type="entry name" value="RTC"/>
    <property type="match status" value="1"/>
</dbReference>
<evidence type="ECO:0000256" key="1">
    <source>
        <dbReference type="ARBA" id="ARBA00009206"/>
    </source>
</evidence>
<keyword evidence="3 5" id="KW-0436">Ligase</keyword>
<comment type="function">
    <text evidence="5">Catalyzes the conversion of 3'-phosphate to a 2',3'-cyclic phosphodiester at the end of RNA. The mechanism of action of the enzyme occurs in 3 steps: (A) adenylation of the enzyme by ATP; (B) transfer of adenylate to an RNA-N3'P to produce RNA-N3'PP5'A; (C) and attack of the adjacent 2'-hydroxyl on the 3'-phosphorus in the diester linkage to produce the cyclic end product. The biological role of this enzyme is unknown but it is likely to function in some aspects of cellular RNA processing.</text>
</comment>
<keyword evidence="5" id="KW-0067">ATP-binding</keyword>
<dbReference type="InterPro" id="IPR036553">
    <property type="entry name" value="RPTC_insert"/>
</dbReference>
<evidence type="ECO:0000313" key="9">
    <source>
        <dbReference type="EMBL" id="MFC6835783.1"/>
    </source>
</evidence>
<comment type="similarity">
    <text evidence="1 5">Belongs to the RNA 3'-terminal cyclase family. Type 1 subfamily.</text>
</comment>
<keyword evidence="10" id="KW-1185">Reference proteome</keyword>
<dbReference type="GO" id="GO:0006396">
    <property type="term" value="P:RNA processing"/>
    <property type="evidence" value="ECO:0007669"/>
    <property type="project" value="UniProtKB-UniRule"/>
</dbReference>
<dbReference type="SUPFAM" id="SSF52913">
    <property type="entry name" value="RNA 3'-terminal phosphate cyclase, RPTC, insert domain"/>
    <property type="match status" value="1"/>
</dbReference>
<dbReference type="SUPFAM" id="SSF55205">
    <property type="entry name" value="EPT/RTPC-like"/>
    <property type="match status" value="1"/>
</dbReference>
<dbReference type="GO" id="GO:0003963">
    <property type="term" value="F:RNA-3'-phosphate cyclase activity"/>
    <property type="evidence" value="ECO:0007669"/>
    <property type="project" value="UniProtKB-UniRule"/>
</dbReference>
<dbReference type="InterPro" id="IPR013792">
    <property type="entry name" value="RNA3'P_cycl/enolpyr_Trfase_a/b"/>
</dbReference>
<protein>
    <recommendedName>
        <fullName evidence="2 5">RNA 3'-terminal phosphate cyclase</fullName>
        <shortName evidence="5">RNA cyclase</shortName>
        <shortName evidence="5">RNA-3'-phosphate cyclase</shortName>
        <ecNumber evidence="5 6">6.5.1.4</ecNumber>
    </recommendedName>
</protein>
<feature type="binding site" evidence="5">
    <location>
        <begin position="288"/>
        <end position="292"/>
    </location>
    <ligand>
        <name>ATP</name>
        <dbReference type="ChEBI" id="CHEBI:30616"/>
    </ligand>
</feature>
<dbReference type="EMBL" id="JBHSXM010000001">
    <property type="protein sequence ID" value="MFC6835783.1"/>
    <property type="molecule type" value="Genomic_DNA"/>
</dbReference>
<dbReference type="InterPro" id="IPR017770">
    <property type="entry name" value="RNA3'_term_phos_cyc_type_1"/>
</dbReference>
<evidence type="ECO:0000256" key="4">
    <source>
        <dbReference type="ARBA" id="ARBA00022741"/>
    </source>
</evidence>
<dbReference type="AlphaFoldDB" id="A0ABD5U6J7"/>
<evidence type="ECO:0000259" key="7">
    <source>
        <dbReference type="Pfam" id="PF01137"/>
    </source>
</evidence>
<evidence type="ECO:0000256" key="6">
    <source>
        <dbReference type="NCBIfam" id="TIGR03399"/>
    </source>
</evidence>
<keyword evidence="5" id="KW-0963">Cytoplasm</keyword>
<name>A0ABD5U6J7_9EURY</name>
<dbReference type="InterPro" id="IPR037136">
    <property type="entry name" value="RNA3'_phos_cyclase_dom_sf"/>
</dbReference>
<dbReference type="RefSeq" id="WP_304447479.1">
    <property type="nucleotide sequence ID" value="NZ_JARRAH010000001.1"/>
</dbReference>
<dbReference type="Pfam" id="PF05189">
    <property type="entry name" value="RTC_insert"/>
    <property type="match status" value="1"/>
</dbReference>
<evidence type="ECO:0000313" key="10">
    <source>
        <dbReference type="Proteomes" id="UP001596406"/>
    </source>
</evidence>
<dbReference type="Gene3D" id="3.65.10.20">
    <property type="entry name" value="RNA 3'-terminal phosphate cyclase domain"/>
    <property type="match status" value="1"/>
</dbReference>
<dbReference type="NCBIfam" id="TIGR03399">
    <property type="entry name" value="RNA_3prim_cycl"/>
    <property type="match status" value="1"/>
</dbReference>
<evidence type="ECO:0000256" key="5">
    <source>
        <dbReference type="HAMAP-Rule" id="MF_00200"/>
    </source>
</evidence>
<comment type="subcellular location">
    <subcellularLocation>
        <location evidence="5">Cytoplasm</location>
    </subcellularLocation>
</comment>
<dbReference type="Proteomes" id="UP001596406">
    <property type="component" value="Unassembled WGS sequence"/>
</dbReference>
<evidence type="ECO:0000256" key="3">
    <source>
        <dbReference type="ARBA" id="ARBA00022598"/>
    </source>
</evidence>
<dbReference type="EC" id="6.5.1.4" evidence="5 6"/>
<feature type="domain" description="RNA 3'-terminal phosphate cyclase" evidence="7">
    <location>
        <begin position="14"/>
        <end position="323"/>
    </location>
</feature>
<sequence>MPESQPLVVDGSAGGGQVLRTALSLAAVTGRAVDVDDVRGSRPAPGLHPQHLACVECVAAACDATVEGAELESPAVAFDPGPIGGGDLRYDLPTAGSVSLLFDALLPLAVALDAPLTVTATGGTDVKWSPPLASLQHVKLPLLARVGLDATVTRERTGFYPAGGGKATLTVRPSTLSPLSLTERGPLERVAVHSRASASLAGAEVADRQANAAAEALSAVGFSTTIEEVAYDDTASPGSSLLLVGEYGGTRLGVDALGERGKPSEAVAADAVEAFEDLHEAGVVLDPHLADQLLVFLALAGGDLLAPAMTDHLRTNCDVLSAFGYEVTLEEHPDGTARVHSAGERSD</sequence>
<dbReference type="InterPro" id="IPR000228">
    <property type="entry name" value="RNA3'_term_phos_cyc"/>
</dbReference>
<dbReference type="Gene3D" id="3.30.360.20">
    <property type="entry name" value="RNA 3'-terminal phosphate cyclase, insert domain"/>
    <property type="match status" value="1"/>
</dbReference>
<dbReference type="PANTHER" id="PTHR11096">
    <property type="entry name" value="RNA 3' TERMINAL PHOSPHATE CYCLASE"/>
    <property type="match status" value="1"/>
</dbReference>
<accession>A0ABD5U6J7</accession>
<dbReference type="NCBIfam" id="NF003246">
    <property type="entry name" value="PRK04204.1-2"/>
    <property type="match status" value="1"/>
</dbReference>
<dbReference type="GO" id="GO:0005524">
    <property type="term" value="F:ATP binding"/>
    <property type="evidence" value="ECO:0007669"/>
    <property type="project" value="UniProtKB-KW"/>
</dbReference>
<comment type="catalytic activity">
    <reaction evidence="5">
        <text>a 3'-end 3'-phospho-ribonucleotide-RNA + ATP = a 3'-end 2',3'-cyclophospho-ribonucleotide-RNA + AMP + diphosphate</text>
        <dbReference type="Rhea" id="RHEA:23976"/>
        <dbReference type="Rhea" id="RHEA-COMP:10463"/>
        <dbReference type="Rhea" id="RHEA-COMP:10464"/>
        <dbReference type="ChEBI" id="CHEBI:30616"/>
        <dbReference type="ChEBI" id="CHEBI:33019"/>
        <dbReference type="ChEBI" id="CHEBI:83062"/>
        <dbReference type="ChEBI" id="CHEBI:83064"/>
        <dbReference type="ChEBI" id="CHEBI:456215"/>
        <dbReference type="EC" id="6.5.1.4"/>
    </reaction>
</comment>
<dbReference type="PIRSF" id="PIRSF005378">
    <property type="entry name" value="RNA3'_term_phos_cycl_euk"/>
    <property type="match status" value="1"/>
</dbReference>
<dbReference type="HAMAP" id="MF_00200">
    <property type="entry name" value="RTC"/>
    <property type="match status" value="1"/>
</dbReference>
<evidence type="ECO:0000259" key="8">
    <source>
        <dbReference type="Pfam" id="PF05189"/>
    </source>
</evidence>
<keyword evidence="4 5" id="KW-0547">Nucleotide-binding</keyword>
<dbReference type="PANTHER" id="PTHR11096:SF0">
    <property type="entry name" value="RNA 3'-TERMINAL PHOSPHATE CYCLASE"/>
    <property type="match status" value="1"/>
</dbReference>
<evidence type="ECO:0000256" key="2">
    <source>
        <dbReference type="ARBA" id="ARBA00021428"/>
    </source>
</evidence>
<proteinExistence type="inferred from homology"/>
<gene>
    <name evidence="5 9" type="primary">rtcA</name>
    <name evidence="9" type="ORF">ACFQHK_04590</name>
</gene>
<dbReference type="InterPro" id="IPR023797">
    <property type="entry name" value="RNA3'_phos_cyclase_dom"/>
</dbReference>
<feature type="active site" description="Tele-AMP-histidine intermediate" evidence="5">
    <location>
        <position position="312"/>
    </location>
</feature>